<dbReference type="EMBL" id="NIZW01000003">
    <property type="protein sequence ID" value="PHQ36287.1"/>
    <property type="molecule type" value="Genomic_DNA"/>
</dbReference>
<feature type="transmembrane region" description="Helical" evidence="1">
    <location>
        <begin position="236"/>
        <end position="261"/>
    </location>
</feature>
<evidence type="ECO:0000256" key="1">
    <source>
        <dbReference type="SAM" id="Phobius"/>
    </source>
</evidence>
<keyword evidence="1" id="KW-0812">Transmembrane</keyword>
<comment type="caution">
    <text evidence="2">The sequence shown here is derived from an EMBL/GenBank/DDBJ whole genome shotgun (WGS) entry which is preliminary data.</text>
</comment>
<proteinExistence type="predicted"/>
<evidence type="ECO:0000313" key="2">
    <source>
        <dbReference type="EMBL" id="PHQ36287.1"/>
    </source>
</evidence>
<dbReference type="OrthoDB" id="264027at2"/>
<evidence type="ECO:0000313" key="3">
    <source>
        <dbReference type="Proteomes" id="UP000225740"/>
    </source>
</evidence>
<reference evidence="2 3" key="1">
    <citation type="submission" date="2017-06" db="EMBL/GenBank/DDBJ databases">
        <title>Description of Rhodopirellula bahusiensis sp. nov.</title>
        <authorList>
            <person name="Kizina J."/>
            <person name="Harder J."/>
        </authorList>
    </citation>
    <scope>NUCLEOTIDE SEQUENCE [LARGE SCALE GENOMIC DNA]</scope>
    <source>
        <strain evidence="2 3">SWK21</strain>
    </source>
</reference>
<protein>
    <submittedName>
        <fullName evidence="2">Uncharacterized protein</fullName>
    </submittedName>
</protein>
<dbReference type="AlphaFoldDB" id="A0A2G1WB81"/>
<feature type="transmembrane region" description="Helical" evidence="1">
    <location>
        <begin position="133"/>
        <end position="152"/>
    </location>
</feature>
<keyword evidence="1" id="KW-0472">Membrane</keyword>
<name>A0A2G1WB81_9BACT</name>
<sequence length="343" mass="37636">MSNQALRVTCPNCVALIEFPVVSRDNESNNQPFQSGSCAACSHIIDLRVAGNQVPADPHSFANRQRAVTLLQPTESSVESVLFDALQLFRSNWKVLLGVSCLTTLIWFVLVAWPCRKLSDLWTLAQQDATQMLTFVLATFMVVCVGILTTAYTTSVMARMTLAVARYGRGRNQSPLRFAPGSDAMPSRGSLSVPPRVLFHMTLFMLFVAVMMGMLLLVGVAVMIAFMLILPFPRETATLVGTFSVGCVYFVLIFALQWLLWPSVCLIADGRSSFGQSLQQSFALSWIHRRVSLKVVTFYFLLSTIGALLLYVGQAITTPIASLPLAVAYLRMTGGQTALDSTE</sequence>
<feature type="transmembrane region" description="Helical" evidence="1">
    <location>
        <begin position="197"/>
        <end position="230"/>
    </location>
</feature>
<accession>A0A2G1WB81</accession>
<organism evidence="2 3">
    <name type="scientific">Rhodopirellula bahusiensis</name>
    <dbReference type="NCBI Taxonomy" id="2014065"/>
    <lineage>
        <taxon>Bacteria</taxon>
        <taxon>Pseudomonadati</taxon>
        <taxon>Planctomycetota</taxon>
        <taxon>Planctomycetia</taxon>
        <taxon>Pirellulales</taxon>
        <taxon>Pirellulaceae</taxon>
        <taxon>Rhodopirellula</taxon>
    </lineage>
</organism>
<dbReference type="Proteomes" id="UP000225740">
    <property type="component" value="Unassembled WGS sequence"/>
</dbReference>
<feature type="transmembrane region" description="Helical" evidence="1">
    <location>
        <begin position="95"/>
        <end position="113"/>
    </location>
</feature>
<feature type="transmembrane region" description="Helical" evidence="1">
    <location>
        <begin position="291"/>
        <end position="312"/>
    </location>
</feature>
<gene>
    <name evidence="2" type="ORF">CEE69_06475</name>
</gene>
<keyword evidence="1" id="KW-1133">Transmembrane helix</keyword>
<dbReference type="RefSeq" id="WP_099259914.1">
    <property type="nucleotide sequence ID" value="NZ_NIZW01000003.1"/>
</dbReference>
<keyword evidence="3" id="KW-1185">Reference proteome</keyword>
<dbReference type="GeneID" id="90607861"/>